<sequence length="186" mass="20689">MKTARIAADELCQLHKNGVDYSSKLNYLIKVHSTAFYLKAATSAQLKDALIDGLKLLRTDVIDSVNAFKMDIHHEQLFVEELSSTAHILTKLDNTASIAISSKFVYQLAINSSNSIEKRSVSDDIDVGTKKMKVETPVLEENVSMLSAINVPPKFVSAATMVEQVSEITDEELLEFTLEFERKHGI</sequence>
<comment type="caution">
    <text evidence="1">The sequence shown here is derived from an EMBL/GenBank/DDBJ whole genome shotgun (WGS) entry which is preliminary data.</text>
</comment>
<evidence type="ECO:0000313" key="2">
    <source>
        <dbReference type="EMBL" id="CAF1567914.1"/>
    </source>
</evidence>
<reference evidence="1" key="1">
    <citation type="submission" date="2021-02" db="EMBL/GenBank/DDBJ databases">
        <authorList>
            <person name="Nowell W R."/>
        </authorList>
    </citation>
    <scope>NUCLEOTIDE SEQUENCE</scope>
</reference>
<dbReference type="EMBL" id="CAJNOI010000478">
    <property type="protein sequence ID" value="CAF1289160.1"/>
    <property type="molecule type" value="Genomic_DNA"/>
</dbReference>
<dbReference type="Proteomes" id="UP000663877">
    <property type="component" value="Unassembled WGS sequence"/>
</dbReference>
<evidence type="ECO:0000313" key="3">
    <source>
        <dbReference type="Proteomes" id="UP000663832"/>
    </source>
</evidence>
<dbReference type="AlphaFoldDB" id="A0A815CLF9"/>
<dbReference type="Proteomes" id="UP000663832">
    <property type="component" value="Unassembled WGS sequence"/>
</dbReference>
<dbReference type="EMBL" id="CAJNOM010000822">
    <property type="protein sequence ID" value="CAF1567914.1"/>
    <property type="molecule type" value="Genomic_DNA"/>
</dbReference>
<evidence type="ECO:0000313" key="4">
    <source>
        <dbReference type="Proteomes" id="UP000663877"/>
    </source>
</evidence>
<protein>
    <submittedName>
        <fullName evidence="1">Uncharacterized protein</fullName>
    </submittedName>
</protein>
<accession>A0A815CLF9</accession>
<organism evidence="1 4">
    <name type="scientific">Adineta steineri</name>
    <dbReference type="NCBI Taxonomy" id="433720"/>
    <lineage>
        <taxon>Eukaryota</taxon>
        <taxon>Metazoa</taxon>
        <taxon>Spiralia</taxon>
        <taxon>Gnathifera</taxon>
        <taxon>Rotifera</taxon>
        <taxon>Eurotatoria</taxon>
        <taxon>Bdelloidea</taxon>
        <taxon>Adinetida</taxon>
        <taxon>Adinetidae</taxon>
        <taxon>Adineta</taxon>
    </lineage>
</organism>
<evidence type="ECO:0000313" key="1">
    <source>
        <dbReference type="EMBL" id="CAF1289160.1"/>
    </source>
</evidence>
<proteinExistence type="predicted"/>
<gene>
    <name evidence="1" type="ORF">BJG266_LOCUS31646</name>
    <name evidence="2" type="ORF">QVE165_LOCUS48514</name>
</gene>
<keyword evidence="3" id="KW-1185">Reference proteome</keyword>
<name>A0A815CLF9_9BILA</name>